<sequence length="395" mass="37035">MKFTGVTVSLALTGMASAAALPPMMPGTGSLNGSPYSLGSGAGGLQGANAAEGVLGGIGKREPGTAGLPGTESLTGALGGLGGASGGLQGANVAEGLLGGIGKREPGTAGLPGTESLTGALGGLGGAGGGLQGANGLLGGLGRSSMGGLKDKSRDSSDVVGEAPNKSRGEKGQGAIGGTLLPGLPKRQLAAAQPVTNGAGSSLNGATGTAGSAVGTAESTGQGAAGTAEQVVANAGHLKPRSDVLGLPGTKSLGGAGDVIGGLTKGFTGGSGITERQLDVVSPVTEAVGSSMNGVTGTGGSAVGTAESTGASVVGTAESSVSGAGRVVKRQFGNLPATTSQTGSDLMAGVSGNPSGMYGALNNLRTVINAGQITPSDISNMPEAVQRVIANLAVA</sequence>
<dbReference type="AlphaFoldDB" id="A0A8J8W449"/>
<keyword evidence="4" id="KW-1185">Reference proteome</keyword>
<organism evidence="3 4">
    <name type="scientific">Penicillium ucsense</name>
    <dbReference type="NCBI Taxonomy" id="2839758"/>
    <lineage>
        <taxon>Eukaryota</taxon>
        <taxon>Fungi</taxon>
        <taxon>Dikarya</taxon>
        <taxon>Ascomycota</taxon>
        <taxon>Pezizomycotina</taxon>
        <taxon>Eurotiomycetes</taxon>
        <taxon>Eurotiomycetidae</taxon>
        <taxon>Eurotiales</taxon>
        <taxon>Aspergillaceae</taxon>
        <taxon>Penicillium</taxon>
    </lineage>
</organism>
<keyword evidence="2" id="KW-0732">Signal</keyword>
<evidence type="ECO:0000313" key="3">
    <source>
        <dbReference type="EMBL" id="KAF7714950.1"/>
    </source>
</evidence>
<feature type="chain" id="PRO_5035204098" evidence="2">
    <location>
        <begin position="19"/>
        <end position="395"/>
    </location>
</feature>
<feature type="compositionally biased region" description="Polar residues" evidence="1">
    <location>
        <begin position="194"/>
        <end position="204"/>
    </location>
</feature>
<name>A0A8J8W449_9EURO</name>
<evidence type="ECO:0000256" key="2">
    <source>
        <dbReference type="SAM" id="SignalP"/>
    </source>
</evidence>
<dbReference type="EMBL" id="WIWV01000071">
    <property type="protein sequence ID" value="KAF7714950.1"/>
    <property type="molecule type" value="Genomic_DNA"/>
</dbReference>
<protein>
    <submittedName>
        <fullName evidence="3">Uncharacterized protein</fullName>
    </submittedName>
</protein>
<accession>A0A8J8W449</accession>
<comment type="caution">
    <text evidence="3">The sequence shown here is derived from an EMBL/GenBank/DDBJ whole genome shotgun (WGS) entry which is preliminary data.</text>
</comment>
<proteinExistence type="predicted"/>
<gene>
    <name evidence="3" type="ORF">PECM_007680</name>
</gene>
<dbReference type="Proteomes" id="UP000631181">
    <property type="component" value="Unassembled WGS sequence"/>
</dbReference>
<feature type="region of interest" description="Disordered" evidence="1">
    <location>
        <begin position="194"/>
        <end position="222"/>
    </location>
</feature>
<dbReference type="OrthoDB" id="4366662at2759"/>
<evidence type="ECO:0000256" key="1">
    <source>
        <dbReference type="SAM" id="MobiDB-lite"/>
    </source>
</evidence>
<feature type="signal peptide" evidence="2">
    <location>
        <begin position="1"/>
        <end position="18"/>
    </location>
</feature>
<feature type="compositionally biased region" description="Low complexity" evidence="1">
    <location>
        <begin position="205"/>
        <end position="221"/>
    </location>
</feature>
<reference evidence="3" key="1">
    <citation type="journal article" date="2020" name="Front. Microbiol.">
        <title>Gene regulatory networks of Penicillium echinulatum 2HH and Penicillium oxalicum 114-2 inferred by a computational biology approach.</title>
        <authorList>
            <person name="Lenz A.R."/>
            <person name="Galan-Vasquez E."/>
            <person name="Balbinot E."/>
            <person name="De Abreu F.P."/>
            <person name="De Oliveira N.S."/>
            <person name="Da Rosa L.O."/>
            <person name="De Avila E Silva S."/>
            <person name="Camassola M."/>
            <person name="Dillon A.J.P."/>
            <person name="Perez-Rueda E."/>
        </authorList>
    </citation>
    <scope>NUCLEOTIDE SEQUENCE</scope>
    <source>
        <strain evidence="3">S1M29</strain>
    </source>
</reference>
<evidence type="ECO:0000313" key="4">
    <source>
        <dbReference type="Proteomes" id="UP000631181"/>
    </source>
</evidence>
<feature type="region of interest" description="Disordered" evidence="1">
    <location>
        <begin position="145"/>
        <end position="182"/>
    </location>
</feature>